<dbReference type="EMBL" id="CP032489">
    <property type="protein sequence ID" value="AYD46160.1"/>
    <property type="molecule type" value="Genomic_DNA"/>
</dbReference>
<accession>A0A386HKV2</accession>
<organism evidence="14 15">
    <name type="scientific">Arachidicoccus soli</name>
    <dbReference type="NCBI Taxonomy" id="2341117"/>
    <lineage>
        <taxon>Bacteria</taxon>
        <taxon>Pseudomonadati</taxon>
        <taxon>Bacteroidota</taxon>
        <taxon>Chitinophagia</taxon>
        <taxon>Chitinophagales</taxon>
        <taxon>Chitinophagaceae</taxon>
        <taxon>Arachidicoccus</taxon>
    </lineage>
</organism>
<evidence type="ECO:0000256" key="12">
    <source>
        <dbReference type="SAM" id="Phobius"/>
    </source>
</evidence>
<dbReference type="SUPFAM" id="SSF109998">
    <property type="entry name" value="Triger factor/SurA peptide-binding domain-like"/>
    <property type="match status" value="1"/>
</dbReference>
<evidence type="ECO:0000256" key="9">
    <source>
        <dbReference type="ARBA" id="ARBA00040743"/>
    </source>
</evidence>
<dbReference type="AlphaFoldDB" id="A0A386HKV2"/>
<keyword evidence="2" id="KW-1003">Cell membrane</keyword>
<evidence type="ECO:0000256" key="11">
    <source>
        <dbReference type="PROSITE-ProRule" id="PRU00278"/>
    </source>
</evidence>
<feature type="transmembrane region" description="Helical" evidence="12">
    <location>
        <begin position="12"/>
        <end position="29"/>
    </location>
</feature>
<dbReference type="InterPro" id="IPR046357">
    <property type="entry name" value="PPIase_dom_sf"/>
</dbReference>
<dbReference type="PANTHER" id="PTHR47529">
    <property type="entry name" value="PEPTIDYL-PROLYL CIS-TRANS ISOMERASE D"/>
    <property type="match status" value="1"/>
</dbReference>
<reference evidence="14 15" key="1">
    <citation type="submission" date="2018-09" db="EMBL/GenBank/DDBJ databases">
        <title>Arachidicoccus sp. nov., a bacterium isolated from soil.</title>
        <authorList>
            <person name="Weon H.-Y."/>
            <person name="Kwon S.-W."/>
            <person name="Lee S.A."/>
        </authorList>
    </citation>
    <scope>NUCLEOTIDE SEQUENCE [LARGE SCALE GENOMIC DNA]</scope>
    <source>
        <strain evidence="14 15">KIS59-12</strain>
    </source>
</reference>
<dbReference type="GO" id="GO:0003755">
    <property type="term" value="F:peptidyl-prolyl cis-trans isomerase activity"/>
    <property type="evidence" value="ECO:0007669"/>
    <property type="project" value="UniProtKB-KW"/>
</dbReference>
<keyword evidence="11" id="KW-0697">Rotamase</keyword>
<keyword evidence="7" id="KW-0143">Chaperone</keyword>
<protein>
    <recommendedName>
        <fullName evidence="9">Periplasmic chaperone PpiD</fullName>
    </recommendedName>
    <alternativeName>
        <fullName evidence="10">Periplasmic folding chaperone</fullName>
    </alternativeName>
</protein>
<feature type="domain" description="PpiC" evidence="13">
    <location>
        <begin position="338"/>
        <end position="446"/>
    </location>
</feature>
<evidence type="ECO:0000256" key="4">
    <source>
        <dbReference type="ARBA" id="ARBA00022692"/>
    </source>
</evidence>
<evidence type="ECO:0000256" key="3">
    <source>
        <dbReference type="ARBA" id="ARBA00022519"/>
    </source>
</evidence>
<evidence type="ECO:0000256" key="5">
    <source>
        <dbReference type="ARBA" id="ARBA00022989"/>
    </source>
</evidence>
<evidence type="ECO:0000313" key="15">
    <source>
        <dbReference type="Proteomes" id="UP000266118"/>
    </source>
</evidence>
<dbReference type="OrthoDB" id="9812372at2"/>
<evidence type="ECO:0000256" key="1">
    <source>
        <dbReference type="ARBA" id="ARBA00004382"/>
    </source>
</evidence>
<evidence type="ECO:0000313" key="14">
    <source>
        <dbReference type="EMBL" id="AYD46160.1"/>
    </source>
</evidence>
<evidence type="ECO:0000256" key="8">
    <source>
        <dbReference type="ARBA" id="ARBA00038408"/>
    </source>
</evidence>
<dbReference type="InterPro" id="IPR027304">
    <property type="entry name" value="Trigger_fact/SurA_dom_sf"/>
</dbReference>
<dbReference type="Proteomes" id="UP000266118">
    <property type="component" value="Chromosome"/>
</dbReference>
<keyword evidence="5 12" id="KW-1133">Transmembrane helix</keyword>
<evidence type="ECO:0000256" key="7">
    <source>
        <dbReference type="ARBA" id="ARBA00023186"/>
    </source>
</evidence>
<dbReference type="KEGG" id="ark:D6B99_00115"/>
<evidence type="ECO:0000256" key="10">
    <source>
        <dbReference type="ARBA" id="ARBA00042775"/>
    </source>
</evidence>
<dbReference type="Pfam" id="PF13616">
    <property type="entry name" value="Rotamase_3"/>
    <property type="match status" value="1"/>
</dbReference>
<dbReference type="Gene3D" id="3.10.50.40">
    <property type="match status" value="1"/>
</dbReference>
<keyword evidence="4 12" id="KW-0812">Transmembrane</keyword>
<keyword evidence="3" id="KW-0997">Cell inner membrane</keyword>
<sequence length="701" mass="76381">MSVIQKIQEKGAWIVFILISIALIAFIMMDYSKGGNMFTNTTTLGTVNGDKIAVADFNKRVDMVMQMQGNNSNTPREQVMAGVWQYYVQTALLNQSYKQLGLVSTSRDMDNALFGPNPPQFLQQFVNQQTGQYDANAARNALAQVKRSGTEQQKAQVSELLDQENDQIKLAKYQSLLVGATYIPSWLAQKTYVDNSSVANASIVSVPYTSVSDSAVKVSDAEIMAYVNKHKKQFEQKEETRSIDCIAFSAAPSATDSTNIKTTLNSLKADFIAAKDNAAFVESKDGTIPYYNGYINSNQMQFPDKEQIVATPVDSIYGPYISNGNYVFAKMVGKMVVPDSVKVRHILVATAQRDPQSGQFVQIRDDSSALKRLDSAVADIKAGASFDSIAQKFSDDGGSAAKGGVIDYFASGAMMPEFNNFAFGGKTGDTKIVKTQFGYHFIEILGQKGSAEGYNIAYIGRPIEASQQTIDSVNNVAAEFVASNQNQKSFLESAQKKNIAVQPVRDLKENDYQLGSFGSSRDMVKWIYAHKVGEVSQPIEINNNFVVATITSDAKPGLPDAASVRPYLQTVLMNQKKAQIIQDKFKGNTLESYAQSTGSKIVTADSISFQASFIPNIGNEPKVVGAAFNKALLNKVSAPIAGNSGVFAIEPTSVSAKPSLDGGVDAAKATMKQSWLQQIQGHFINALQQDAKIVDYRSKFF</sequence>
<name>A0A386HKV2_9BACT</name>
<dbReference type="Pfam" id="PF13623">
    <property type="entry name" value="SurA_N_2"/>
    <property type="match status" value="1"/>
</dbReference>
<keyword evidence="6 12" id="KW-0472">Membrane</keyword>
<proteinExistence type="inferred from homology"/>
<evidence type="ECO:0000256" key="6">
    <source>
        <dbReference type="ARBA" id="ARBA00023136"/>
    </source>
</evidence>
<evidence type="ECO:0000259" key="13">
    <source>
        <dbReference type="PROSITE" id="PS50198"/>
    </source>
</evidence>
<comment type="subcellular location">
    <subcellularLocation>
        <location evidence="1">Cell inner membrane</location>
        <topology evidence="1">Single-pass type II membrane protein</topology>
        <orientation evidence="1">Periplasmic side</orientation>
    </subcellularLocation>
</comment>
<dbReference type="InterPro" id="IPR000297">
    <property type="entry name" value="PPIase_PpiC"/>
</dbReference>
<keyword evidence="15" id="KW-1185">Reference proteome</keyword>
<gene>
    <name evidence="14" type="ORF">D6B99_00115</name>
</gene>
<keyword evidence="11 14" id="KW-0413">Isomerase</keyword>
<dbReference type="PROSITE" id="PS50198">
    <property type="entry name" value="PPIC_PPIASE_2"/>
    <property type="match status" value="1"/>
</dbReference>
<evidence type="ECO:0000256" key="2">
    <source>
        <dbReference type="ARBA" id="ARBA00022475"/>
    </source>
</evidence>
<comment type="similarity">
    <text evidence="8">Belongs to the PpiD chaperone family.</text>
</comment>
<dbReference type="RefSeq" id="WP_119983890.1">
    <property type="nucleotide sequence ID" value="NZ_CP032489.1"/>
</dbReference>
<dbReference type="GO" id="GO:0005886">
    <property type="term" value="C:plasma membrane"/>
    <property type="evidence" value="ECO:0007669"/>
    <property type="project" value="UniProtKB-SubCell"/>
</dbReference>
<dbReference type="PANTHER" id="PTHR47529:SF1">
    <property type="entry name" value="PERIPLASMIC CHAPERONE PPID"/>
    <property type="match status" value="1"/>
</dbReference>
<dbReference type="SUPFAM" id="SSF54534">
    <property type="entry name" value="FKBP-like"/>
    <property type="match status" value="1"/>
</dbReference>
<dbReference type="InterPro" id="IPR052029">
    <property type="entry name" value="PpiD_chaperone"/>
</dbReference>